<reference evidence="7 8" key="1">
    <citation type="submission" date="2023-04" db="EMBL/GenBank/DDBJ databases">
        <title>Bacteria Genome Submission.</title>
        <authorList>
            <person name="Isaac P."/>
        </authorList>
    </citation>
    <scope>NUCLEOTIDE SEQUENCE [LARGE SCALE GENOMIC DNA]</scope>
    <source>
        <strain evidence="7 8">SampleS7P1</strain>
    </source>
</reference>
<evidence type="ECO:0000313" key="8">
    <source>
        <dbReference type="Proteomes" id="UP001239169"/>
    </source>
</evidence>
<keyword evidence="5 6" id="KW-0472">Membrane</keyword>
<dbReference type="InterPro" id="IPR002549">
    <property type="entry name" value="AI-2E-like"/>
</dbReference>
<comment type="subcellular location">
    <subcellularLocation>
        <location evidence="1">Membrane</location>
        <topology evidence="1">Multi-pass membrane protein</topology>
    </subcellularLocation>
</comment>
<protein>
    <submittedName>
        <fullName evidence="7">AI-2E family transporter</fullName>
    </submittedName>
</protein>
<dbReference type="Pfam" id="PF01594">
    <property type="entry name" value="AI-2E_transport"/>
    <property type="match status" value="1"/>
</dbReference>
<evidence type="ECO:0000256" key="3">
    <source>
        <dbReference type="ARBA" id="ARBA00022692"/>
    </source>
</evidence>
<gene>
    <name evidence="7" type="ORF">QJS64_13195</name>
</gene>
<feature type="transmembrane region" description="Helical" evidence="6">
    <location>
        <begin position="73"/>
        <end position="92"/>
    </location>
</feature>
<sequence length="206" mass="23874">MISRDNIKYCIFVAFISILIYKAIDNPSVFISSINDLFKFLSPFLLAVLMCLLLNPVVMFLEKKFKMPRLLNIFISYFFIFLFFCFCINLIMPSLIDTLNTLITEIPNYTLKVDVLLNKYVSNNHSFDSILPHIQAHLDSALKHAVKMLNTISSDFLIYIFSITSIIFNIIMGIILSIYILCDKENILKNLKNLLYSVFSKKEPLQ</sequence>
<evidence type="ECO:0000256" key="1">
    <source>
        <dbReference type="ARBA" id="ARBA00004141"/>
    </source>
</evidence>
<evidence type="ECO:0000256" key="2">
    <source>
        <dbReference type="ARBA" id="ARBA00009773"/>
    </source>
</evidence>
<evidence type="ECO:0000256" key="5">
    <source>
        <dbReference type="ARBA" id="ARBA00023136"/>
    </source>
</evidence>
<feature type="transmembrane region" description="Helical" evidence="6">
    <location>
        <begin position="156"/>
        <end position="182"/>
    </location>
</feature>
<keyword evidence="4 6" id="KW-1133">Transmembrane helix</keyword>
<feature type="transmembrane region" description="Helical" evidence="6">
    <location>
        <begin position="44"/>
        <end position="61"/>
    </location>
</feature>
<accession>A0ABY8R2V7</accession>
<comment type="similarity">
    <text evidence="2">Belongs to the autoinducer-2 exporter (AI-2E) (TC 2.A.86) family.</text>
</comment>
<dbReference type="Proteomes" id="UP001239169">
    <property type="component" value="Chromosome"/>
</dbReference>
<feature type="transmembrane region" description="Helical" evidence="6">
    <location>
        <begin position="7"/>
        <end position="24"/>
    </location>
</feature>
<evidence type="ECO:0000256" key="4">
    <source>
        <dbReference type="ARBA" id="ARBA00022989"/>
    </source>
</evidence>
<evidence type="ECO:0000313" key="7">
    <source>
        <dbReference type="EMBL" id="WGX75042.1"/>
    </source>
</evidence>
<organism evidence="7 8">
    <name type="scientific">Paraclostridium bifermentans</name>
    <name type="common">Clostridium bifermentans</name>
    <dbReference type="NCBI Taxonomy" id="1490"/>
    <lineage>
        <taxon>Bacteria</taxon>
        <taxon>Bacillati</taxon>
        <taxon>Bacillota</taxon>
        <taxon>Clostridia</taxon>
        <taxon>Peptostreptococcales</taxon>
        <taxon>Peptostreptococcaceae</taxon>
        <taxon>Paraclostridium</taxon>
    </lineage>
</organism>
<dbReference type="EMBL" id="CP124685">
    <property type="protein sequence ID" value="WGX75042.1"/>
    <property type="molecule type" value="Genomic_DNA"/>
</dbReference>
<keyword evidence="8" id="KW-1185">Reference proteome</keyword>
<keyword evidence="3 6" id="KW-0812">Transmembrane</keyword>
<name>A0ABY8R2V7_PARBF</name>
<proteinExistence type="inferred from homology"/>
<evidence type="ECO:0000256" key="6">
    <source>
        <dbReference type="SAM" id="Phobius"/>
    </source>
</evidence>